<dbReference type="EMBL" id="ML976017">
    <property type="protein sequence ID" value="KAF1944436.1"/>
    <property type="molecule type" value="Genomic_DNA"/>
</dbReference>
<accession>A0A6A5T148</accession>
<protein>
    <submittedName>
        <fullName evidence="1">Uncharacterized protein</fullName>
    </submittedName>
</protein>
<gene>
    <name evidence="1" type="ORF">EJ02DRAFT_100725</name>
</gene>
<dbReference type="Proteomes" id="UP000800038">
    <property type="component" value="Unassembled WGS sequence"/>
</dbReference>
<organism evidence="1 2">
    <name type="scientific">Clathrospora elynae</name>
    <dbReference type="NCBI Taxonomy" id="706981"/>
    <lineage>
        <taxon>Eukaryota</taxon>
        <taxon>Fungi</taxon>
        <taxon>Dikarya</taxon>
        <taxon>Ascomycota</taxon>
        <taxon>Pezizomycotina</taxon>
        <taxon>Dothideomycetes</taxon>
        <taxon>Pleosporomycetidae</taxon>
        <taxon>Pleosporales</taxon>
        <taxon>Diademaceae</taxon>
        <taxon>Clathrospora</taxon>
    </lineage>
</organism>
<sequence>MYWTSQQLTTHHGPKWRNVARYGAIQPNLTVFQLLELIKLYELLKFLEPAYAELALCGVEPVSRIQPCPARQVLLIIMSGRRSTPAAPCSQKGTNNQQ</sequence>
<evidence type="ECO:0000313" key="2">
    <source>
        <dbReference type="Proteomes" id="UP000800038"/>
    </source>
</evidence>
<reference evidence="1" key="1">
    <citation type="journal article" date="2020" name="Stud. Mycol.">
        <title>101 Dothideomycetes genomes: a test case for predicting lifestyles and emergence of pathogens.</title>
        <authorList>
            <person name="Haridas S."/>
            <person name="Albert R."/>
            <person name="Binder M."/>
            <person name="Bloem J."/>
            <person name="Labutti K."/>
            <person name="Salamov A."/>
            <person name="Andreopoulos B."/>
            <person name="Baker S."/>
            <person name="Barry K."/>
            <person name="Bills G."/>
            <person name="Bluhm B."/>
            <person name="Cannon C."/>
            <person name="Castanera R."/>
            <person name="Culley D."/>
            <person name="Daum C."/>
            <person name="Ezra D."/>
            <person name="Gonzalez J."/>
            <person name="Henrissat B."/>
            <person name="Kuo A."/>
            <person name="Liang C."/>
            <person name="Lipzen A."/>
            <person name="Lutzoni F."/>
            <person name="Magnuson J."/>
            <person name="Mondo S."/>
            <person name="Nolan M."/>
            <person name="Ohm R."/>
            <person name="Pangilinan J."/>
            <person name="Park H.-J."/>
            <person name="Ramirez L."/>
            <person name="Alfaro M."/>
            <person name="Sun H."/>
            <person name="Tritt A."/>
            <person name="Yoshinaga Y."/>
            <person name="Zwiers L.-H."/>
            <person name="Turgeon B."/>
            <person name="Goodwin S."/>
            <person name="Spatafora J."/>
            <person name="Crous P."/>
            <person name="Grigoriev I."/>
        </authorList>
    </citation>
    <scope>NUCLEOTIDE SEQUENCE</scope>
    <source>
        <strain evidence="1">CBS 161.51</strain>
    </source>
</reference>
<dbReference type="AlphaFoldDB" id="A0A6A5T148"/>
<name>A0A6A5T148_9PLEO</name>
<proteinExistence type="predicted"/>
<evidence type="ECO:0000313" key="1">
    <source>
        <dbReference type="EMBL" id="KAF1944436.1"/>
    </source>
</evidence>
<keyword evidence="2" id="KW-1185">Reference proteome</keyword>